<proteinExistence type="predicted"/>
<evidence type="ECO:0000313" key="1">
    <source>
        <dbReference type="EMBL" id="QJI02144.1"/>
    </source>
</evidence>
<organism evidence="1">
    <name type="scientific">viral metagenome</name>
    <dbReference type="NCBI Taxonomy" id="1070528"/>
    <lineage>
        <taxon>unclassified sequences</taxon>
        <taxon>metagenomes</taxon>
        <taxon>organismal metagenomes</taxon>
    </lineage>
</organism>
<gene>
    <name evidence="1" type="ORF">TM448B02946_0011</name>
</gene>
<name>A0A6M3XZA4_9ZZZZ</name>
<protein>
    <submittedName>
        <fullName evidence="1">Uncharacterized protein</fullName>
    </submittedName>
</protein>
<reference evidence="1" key="1">
    <citation type="submission" date="2020-03" db="EMBL/GenBank/DDBJ databases">
        <title>The deep terrestrial virosphere.</title>
        <authorList>
            <person name="Holmfeldt K."/>
            <person name="Nilsson E."/>
            <person name="Simone D."/>
            <person name="Lopez-Fernandez M."/>
            <person name="Wu X."/>
            <person name="de Brujin I."/>
            <person name="Lundin D."/>
            <person name="Andersson A."/>
            <person name="Bertilsson S."/>
            <person name="Dopson M."/>
        </authorList>
    </citation>
    <scope>NUCLEOTIDE SEQUENCE</scope>
    <source>
        <strain evidence="1">TM448B02946</strain>
    </source>
</reference>
<accession>A0A6M3XZA4</accession>
<sequence length="70" mass="8170">MCSIKVIVTKKQFGDITFVGFRENNPRIEIPCNREDDHPKEGDHWFDGRLFKVTWTVDKDAIWLATICST</sequence>
<dbReference type="AlphaFoldDB" id="A0A6M3XZA4"/>
<dbReference type="EMBL" id="MT144977">
    <property type="protein sequence ID" value="QJI02144.1"/>
    <property type="molecule type" value="Genomic_DNA"/>
</dbReference>